<organism evidence="7 8">
    <name type="scientific">Phyllosticta citricarpa</name>
    <dbReference type="NCBI Taxonomy" id="55181"/>
    <lineage>
        <taxon>Eukaryota</taxon>
        <taxon>Fungi</taxon>
        <taxon>Dikarya</taxon>
        <taxon>Ascomycota</taxon>
        <taxon>Pezizomycotina</taxon>
        <taxon>Dothideomycetes</taxon>
        <taxon>Dothideomycetes incertae sedis</taxon>
        <taxon>Botryosphaeriales</taxon>
        <taxon>Phyllostictaceae</taxon>
        <taxon>Phyllosticta</taxon>
    </lineage>
</organism>
<keyword evidence="8" id="KW-1185">Reference proteome</keyword>
<evidence type="ECO:0000313" key="8">
    <source>
        <dbReference type="Proteomes" id="UP001365128"/>
    </source>
</evidence>
<sequence length="279" mass="32390">MRVSLLLASAAVASTVSASAIPTAAKIDEHVLVRRQDTKYFHEPGGSEILGHYDLRYFKGQDSYEDRLLTLRHLTRAYLNWFRDHGLETWIAHGTLLGWWWSGGMLPWDWDVDTQVADSTLKHLAQNYNMTRWPYESDLGDDVKREYLLDVNPYSAERVRGDGNNIIDARWIDTSNGLYIDITGLTETRPDEDPGVWSCKNEHRYRTRDLFPLRPTLFEGVVAWVPFNYAKILVEEYNNKALTLEEYEGHRWDQQSFQWVKMKKEGEEEEGQGEGQPTS</sequence>
<feature type="chain" id="PRO_5045476579" evidence="5">
    <location>
        <begin position="19"/>
        <end position="279"/>
    </location>
</feature>
<name>A0ABR1MCZ1_9PEZI</name>
<feature type="signal peptide" evidence="5">
    <location>
        <begin position="1"/>
        <end position="18"/>
    </location>
</feature>
<feature type="domain" description="LicD/FKTN/FKRP nucleotidyltransferase" evidence="6">
    <location>
        <begin position="83"/>
        <end position="188"/>
    </location>
</feature>
<reference evidence="7 8" key="1">
    <citation type="submission" date="2024-04" db="EMBL/GenBank/DDBJ databases">
        <title>Phyllosticta paracitricarpa is synonymous to the EU quarantine fungus P. citricarpa based on phylogenomic analyses.</title>
        <authorList>
            <consortium name="Lawrence Berkeley National Laboratory"/>
            <person name="Van Ingen-Buijs V.A."/>
            <person name="Van Westerhoven A.C."/>
            <person name="Haridas S."/>
            <person name="Skiadas P."/>
            <person name="Martin F."/>
            <person name="Groenewald J.Z."/>
            <person name="Crous P.W."/>
            <person name="Seidl M.F."/>
        </authorList>
    </citation>
    <scope>NUCLEOTIDE SEQUENCE [LARGE SCALE GENOMIC DNA]</scope>
    <source>
        <strain evidence="7 8">CBS 122670</strain>
    </source>
</reference>
<comment type="subcellular location">
    <subcellularLocation>
        <location evidence="1">Membrane</location>
        <topology evidence="1">Single-pass membrane protein</topology>
    </subcellularLocation>
</comment>
<feature type="domain" description="LicD/FKTN/FKRP nucleotidyltransferase" evidence="6">
    <location>
        <begin position="200"/>
        <end position="237"/>
    </location>
</feature>
<evidence type="ECO:0000313" key="7">
    <source>
        <dbReference type="EMBL" id="KAK7546196.1"/>
    </source>
</evidence>
<gene>
    <name evidence="7" type="ORF">IWX46DRAFT_81416</name>
</gene>
<dbReference type="InterPro" id="IPR009644">
    <property type="entry name" value="FKTN/MNN4/W02B3.4-1"/>
</dbReference>
<dbReference type="EMBL" id="JBBPDW010000015">
    <property type="protein sequence ID" value="KAK7546196.1"/>
    <property type="molecule type" value="Genomic_DNA"/>
</dbReference>
<dbReference type="PANTHER" id="PTHR15407:SF28">
    <property type="entry name" value="RIBITOL-5-PHOSPHATE TRANSFERASE FKTN"/>
    <property type="match status" value="1"/>
</dbReference>
<comment type="caution">
    <text evidence="7">The sequence shown here is derived from an EMBL/GenBank/DDBJ whole genome shotgun (WGS) entry which is preliminary data.</text>
</comment>
<proteinExistence type="predicted"/>
<dbReference type="Proteomes" id="UP001365128">
    <property type="component" value="Unassembled WGS sequence"/>
</dbReference>
<evidence type="ECO:0000256" key="2">
    <source>
        <dbReference type="ARBA" id="ARBA00022692"/>
    </source>
</evidence>
<keyword evidence="5" id="KW-0732">Signal</keyword>
<evidence type="ECO:0000256" key="3">
    <source>
        <dbReference type="ARBA" id="ARBA00022989"/>
    </source>
</evidence>
<evidence type="ECO:0000256" key="4">
    <source>
        <dbReference type="ARBA" id="ARBA00023136"/>
    </source>
</evidence>
<dbReference type="Pfam" id="PF04991">
    <property type="entry name" value="LicD"/>
    <property type="match status" value="2"/>
</dbReference>
<protein>
    <submittedName>
        <fullName evidence="7">LicD family-domain-containing protein</fullName>
    </submittedName>
</protein>
<accession>A0ABR1MCZ1</accession>
<evidence type="ECO:0000256" key="1">
    <source>
        <dbReference type="ARBA" id="ARBA00004167"/>
    </source>
</evidence>
<evidence type="ECO:0000259" key="6">
    <source>
        <dbReference type="Pfam" id="PF04991"/>
    </source>
</evidence>
<dbReference type="PANTHER" id="PTHR15407">
    <property type="entry name" value="FUKUTIN-RELATED"/>
    <property type="match status" value="1"/>
</dbReference>
<dbReference type="InterPro" id="IPR007074">
    <property type="entry name" value="LicD/FKTN/FKRP_NTP_transf"/>
</dbReference>
<keyword evidence="4" id="KW-0472">Membrane</keyword>
<keyword evidence="2" id="KW-0812">Transmembrane</keyword>
<evidence type="ECO:0000256" key="5">
    <source>
        <dbReference type="SAM" id="SignalP"/>
    </source>
</evidence>
<keyword evidence="3" id="KW-1133">Transmembrane helix</keyword>